<name>A0A347UK19_9RHOB</name>
<evidence type="ECO:0000313" key="2">
    <source>
        <dbReference type="EMBL" id="AXX99197.1"/>
    </source>
</evidence>
<evidence type="ECO:0000256" key="1">
    <source>
        <dbReference type="SAM" id="SignalP"/>
    </source>
</evidence>
<dbReference type="EMBL" id="CP032125">
    <property type="protein sequence ID" value="AXX99197.1"/>
    <property type="molecule type" value="Genomic_DNA"/>
</dbReference>
<protein>
    <submittedName>
        <fullName evidence="2">DUF839 domain-containing protein</fullName>
    </submittedName>
</protein>
<dbReference type="KEGG" id="pamo:BAR1_15400"/>
<dbReference type="PANTHER" id="PTHR35399:SF2">
    <property type="entry name" value="DUF839 DOMAIN-CONTAINING PROTEIN"/>
    <property type="match status" value="1"/>
</dbReference>
<dbReference type="RefSeq" id="WP_118943849.1">
    <property type="nucleotide sequence ID" value="NZ_CP032125.1"/>
</dbReference>
<dbReference type="PANTHER" id="PTHR35399">
    <property type="entry name" value="SLR8030 PROTEIN"/>
    <property type="match status" value="1"/>
</dbReference>
<keyword evidence="3" id="KW-1185">Reference proteome</keyword>
<organism evidence="2 3">
    <name type="scientific">Profundibacter amoris</name>
    <dbReference type="NCBI Taxonomy" id="2171755"/>
    <lineage>
        <taxon>Bacteria</taxon>
        <taxon>Pseudomonadati</taxon>
        <taxon>Pseudomonadota</taxon>
        <taxon>Alphaproteobacteria</taxon>
        <taxon>Rhodobacterales</taxon>
        <taxon>Paracoccaceae</taxon>
        <taxon>Profundibacter</taxon>
    </lineage>
</organism>
<gene>
    <name evidence="2" type="ORF">BAR1_15400</name>
</gene>
<dbReference type="InterPro" id="IPR008557">
    <property type="entry name" value="PhoX"/>
</dbReference>
<keyword evidence="1" id="KW-0732">Signal</keyword>
<evidence type="ECO:0000313" key="3">
    <source>
        <dbReference type="Proteomes" id="UP000261704"/>
    </source>
</evidence>
<dbReference type="OrthoDB" id="9801383at2"/>
<dbReference type="Pfam" id="PF05787">
    <property type="entry name" value="PhoX"/>
    <property type="match status" value="1"/>
</dbReference>
<feature type="chain" id="PRO_5016816424" evidence="1">
    <location>
        <begin position="25"/>
        <end position="575"/>
    </location>
</feature>
<sequence length="575" mass="61469">MNFTAKLLGTTLLSAIALANTAIAQELSRVATMPAGAEVTGLSVNGMGEVFLNAQHVGGSNYLKEDGQPATLGYLDGFDTANYTGGNVDIAPEDNRGVVHTATGAYITLAKAGDKLGDGKVLGGVYDTSGNLMYISNAPDFNGFIPTSGNTAYLYTGWEGAGRDGAGAVSRLPLKRVDGKWQADLAGGAMLDVSSIDGAQVVCSGTVTPWGTPLLAEENFFFNSAVWNHPNQYDDDENPGYKGGNDITYIKPKNMMQYLGRMANPYRYGYLFEINNAATASDYSFVKHYATGRLSHETAAIMPDARTLYMSDDDSAKYNDKTYNTASGGVLFKFVADVKGDLGAGTLYAAKLTQDDTPDPQKAGFDVEWVELAHGNNAQIEGWIAEYDNVTTDDYVEGQTSYISNDDIMNWAEGKTGNDLNGDGIVGSYPDDRPAFLESRRAAAALGATNEWDKLEGATSFGNTVYVAASALSWTMDKSWGQPDWVTGERDETDGGAIALNKEDCGGVYVANTGSDYNITRLDPYVVGKTIEDGSCDMERPANPDNILAMPDGSLLIGEDAGPKKHTLDMLWLAK</sequence>
<proteinExistence type="predicted"/>
<reference evidence="2 3" key="1">
    <citation type="submission" date="2018-09" db="EMBL/GenBank/DDBJ databases">
        <title>Profundibacter amoris BAR1 gen. nov., sp. nov., a new member of the Roseobacter clade isolated at Lokis Castle Vent Field on the Arctic Mid-Oceanic Ridge.</title>
        <authorList>
            <person name="Le Moine Bauer S."/>
            <person name="Sjoeberg A.G."/>
            <person name="L'Haridon S."/>
            <person name="Stokke R."/>
            <person name="Roalkvam I."/>
            <person name="Steen I.H."/>
            <person name="Dahle H."/>
        </authorList>
    </citation>
    <scope>NUCLEOTIDE SEQUENCE [LARGE SCALE GENOMIC DNA]</scope>
    <source>
        <strain evidence="2 3">BAR1</strain>
    </source>
</reference>
<dbReference type="AlphaFoldDB" id="A0A347UK19"/>
<dbReference type="Proteomes" id="UP000261704">
    <property type="component" value="Chromosome"/>
</dbReference>
<feature type="signal peptide" evidence="1">
    <location>
        <begin position="1"/>
        <end position="24"/>
    </location>
</feature>
<accession>A0A347UK19</accession>